<dbReference type="Pfam" id="PF00005">
    <property type="entry name" value="ABC_tran"/>
    <property type="match status" value="1"/>
</dbReference>
<proteinExistence type="inferred from homology"/>
<dbReference type="CDD" id="cd03230">
    <property type="entry name" value="ABC_DR_subfamily_A"/>
    <property type="match status" value="1"/>
</dbReference>
<dbReference type="AlphaFoldDB" id="A0A9D1JIN2"/>
<gene>
    <name evidence="6" type="ORF">IAD01_05805</name>
</gene>
<evidence type="ECO:0000259" key="5">
    <source>
        <dbReference type="PROSITE" id="PS50893"/>
    </source>
</evidence>
<evidence type="ECO:0000313" key="7">
    <source>
        <dbReference type="Proteomes" id="UP000823982"/>
    </source>
</evidence>
<dbReference type="EMBL" id="DVIR01000056">
    <property type="protein sequence ID" value="HIS24900.1"/>
    <property type="molecule type" value="Genomic_DNA"/>
</dbReference>
<dbReference type="SMART" id="SM00382">
    <property type="entry name" value="AAA"/>
    <property type="match status" value="1"/>
</dbReference>
<dbReference type="InterPro" id="IPR027417">
    <property type="entry name" value="P-loop_NTPase"/>
</dbReference>
<evidence type="ECO:0000256" key="3">
    <source>
        <dbReference type="ARBA" id="ARBA00022741"/>
    </source>
</evidence>
<dbReference type="PROSITE" id="PS50893">
    <property type="entry name" value="ABC_TRANSPORTER_2"/>
    <property type="match status" value="1"/>
</dbReference>
<comment type="caution">
    <text evidence="6">The sequence shown here is derived from an EMBL/GenBank/DDBJ whole genome shotgun (WGS) entry which is preliminary data.</text>
</comment>
<evidence type="ECO:0000256" key="2">
    <source>
        <dbReference type="ARBA" id="ARBA00022448"/>
    </source>
</evidence>
<dbReference type="PANTHER" id="PTHR42711">
    <property type="entry name" value="ABC TRANSPORTER ATP-BINDING PROTEIN"/>
    <property type="match status" value="1"/>
</dbReference>
<evidence type="ECO:0000256" key="4">
    <source>
        <dbReference type="ARBA" id="ARBA00022840"/>
    </source>
</evidence>
<dbReference type="InterPro" id="IPR050763">
    <property type="entry name" value="ABC_transporter_ATP-binding"/>
</dbReference>
<dbReference type="Gene3D" id="3.40.50.300">
    <property type="entry name" value="P-loop containing nucleotide triphosphate hydrolases"/>
    <property type="match status" value="1"/>
</dbReference>
<organism evidence="6 7">
    <name type="scientific">Candidatus Faeciplasma gallinarum</name>
    <dbReference type="NCBI Taxonomy" id="2840799"/>
    <lineage>
        <taxon>Bacteria</taxon>
        <taxon>Bacillati</taxon>
        <taxon>Bacillota</taxon>
        <taxon>Clostridia</taxon>
        <taxon>Eubacteriales</taxon>
        <taxon>Oscillospiraceae</taxon>
        <taxon>Oscillospiraceae incertae sedis</taxon>
        <taxon>Candidatus Faeciplasma</taxon>
    </lineage>
</organism>
<name>A0A9D1JIN2_9FIRM</name>
<keyword evidence="4 6" id="KW-0067">ATP-binding</keyword>
<dbReference type="Proteomes" id="UP000823982">
    <property type="component" value="Unassembled WGS sequence"/>
</dbReference>
<comment type="similarity">
    <text evidence="1">Belongs to the ABC transporter superfamily.</text>
</comment>
<accession>A0A9D1JIN2</accession>
<dbReference type="GO" id="GO:0016887">
    <property type="term" value="F:ATP hydrolysis activity"/>
    <property type="evidence" value="ECO:0007669"/>
    <property type="project" value="InterPro"/>
</dbReference>
<dbReference type="InterPro" id="IPR003593">
    <property type="entry name" value="AAA+_ATPase"/>
</dbReference>
<feature type="domain" description="ABC transporter" evidence="5">
    <location>
        <begin position="5"/>
        <end position="230"/>
    </location>
</feature>
<keyword evidence="3" id="KW-0547">Nucleotide-binding</keyword>
<dbReference type="InterPro" id="IPR003439">
    <property type="entry name" value="ABC_transporter-like_ATP-bd"/>
</dbReference>
<keyword evidence="2" id="KW-0813">Transport</keyword>
<dbReference type="GO" id="GO:0005524">
    <property type="term" value="F:ATP binding"/>
    <property type="evidence" value="ECO:0007669"/>
    <property type="project" value="UniProtKB-KW"/>
</dbReference>
<sequence length="304" mass="34276">MKDAIRIESLTKDYGGGRGIFDVNLTVEAGEMFGFMGTNGAGKTTTIRHMMGFLKPDRGSVTIKGMDARQQASELKKYIGYVPGEIAFPDLPTGIDFLKSQAELLGLKDMTYANELIQKLQLDPSANLRRMSKGMKQKTALVAALMADPQIIILDEPTTGLDPLMRAAFMDIVADEHKRGKTVFMSSHMFEEMESSCGRVAQIDRGRIVDVVQMSQIKCRPDAEYKVEFNKRSDYRDFLTKNFIIVRNQPQYSQVTVSIPRGDAKELLNVLADYDVKFLSEVPYTLERYFKERLASSHTKENEI</sequence>
<dbReference type="PANTHER" id="PTHR42711:SF5">
    <property type="entry name" value="ABC TRANSPORTER ATP-BINDING PROTEIN NATA"/>
    <property type="match status" value="1"/>
</dbReference>
<evidence type="ECO:0000256" key="1">
    <source>
        <dbReference type="ARBA" id="ARBA00005417"/>
    </source>
</evidence>
<evidence type="ECO:0000313" key="6">
    <source>
        <dbReference type="EMBL" id="HIS24900.1"/>
    </source>
</evidence>
<protein>
    <submittedName>
        <fullName evidence="6">ABC transporter ATP-binding protein</fullName>
    </submittedName>
</protein>
<dbReference type="SUPFAM" id="SSF52540">
    <property type="entry name" value="P-loop containing nucleoside triphosphate hydrolases"/>
    <property type="match status" value="1"/>
</dbReference>
<reference evidence="6" key="1">
    <citation type="submission" date="2020-10" db="EMBL/GenBank/DDBJ databases">
        <authorList>
            <person name="Gilroy R."/>
        </authorList>
    </citation>
    <scope>NUCLEOTIDE SEQUENCE</scope>
    <source>
        <strain evidence="6">CHK157-1446</strain>
    </source>
</reference>
<reference evidence="6" key="2">
    <citation type="journal article" date="2021" name="PeerJ">
        <title>Extensive microbial diversity within the chicken gut microbiome revealed by metagenomics and culture.</title>
        <authorList>
            <person name="Gilroy R."/>
            <person name="Ravi A."/>
            <person name="Getino M."/>
            <person name="Pursley I."/>
            <person name="Horton D.L."/>
            <person name="Alikhan N.F."/>
            <person name="Baker D."/>
            <person name="Gharbi K."/>
            <person name="Hall N."/>
            <person name="Watson M."/>
            <person name="Adriaenssens E.M."/>
            <person name="Foster-Nyarko E."/>
            <person name="Jarju S."/>
            <person name="Secka A."/>
            <person name="Antonio M."/>
            <person name="Oren A."/>
            <person name="Chaudhuri R.R."/>
            <person name="La Ragione R."/>
            <person name="Hildebrand F."/>
            <person name="Pallen M.J."/>
        </authorList>
    </citation>
    <scope>NUCLEOTIDE SEQUENCE</scope>
    <source>
        <strain evidence="6">CHK157-1446</strain>
    </source>
</reference>